<name>A0ABD1V817_9LAMI</name>
<keyword evidence="1" id="KW-0175">Coiled coil</keyword>
<gene>
    <name evidence="2" type="ORF">Adt_06835</name>
</gene>
<dbReference type="EMBL" id="JBFOLK010000002">
    <property type="protein sequence ID" value="KAL2533484.1"/>
    <property type="molecule type" value="Genomic_DNA"/>
</dbReference>
<organism evidence="2 3">
    <name type="scientific">Abeliophyllum distichum</name>
    <dbReference type="NCBI Taxonomy" id="126358"/>
    <lineage>
        <taxon>Eukaryota</taxon>
        <taxon>Viridiplantae</taxon>
        <taxon>Streptophyta</taxon>
        <taxon>Embryophyta</taxon>
        <taxon>Tracheophyta</taxon>
        <taxon>Spermatophyta</taxon>
        <taxon>Magnoliopsida</taxon>
        <taxon>eudicotyledons</taxon>
        <taxon>Gunneridae</taxon>
        <taxon>Pentapetalae</taxon>
        <taxon>asterids</taxon>
        <taxon>lamiids</taxon>
        <taxon>Lamiales</taxon>
        <taxon>Oleaceae</taxon>
        <taxon>Forsythieae</taxon>
        <taxon>Abeliophyllum</taxon>
    </lineage>
</organism>
<sequence length="131" mass="14946">MANSQAFKAKLVAFNKEYKEKMKEEAALRTLKNKLAVFELEQSISREINKVDCLEEEVRTTKDLDDEAMEITKPEHAQAQDLLVKVNIGNGREDRPTFVSQILSKEVSDQLIVLLKEYKDCLLGNMNTCPV</sequence>
<evidence type="ECO:0000256" key="1">
    <source>
        <dbReference type="SAM" id="Coils"/>
    </source>
</evidence>
<reference evidence="3" key="1">
    <citation type="submission" date="2024-07" db="EMBL/GenBank/DDBJ databases">
        <title>Two chromosome-level genome assemblies of Korean endemic species Abeliophyllum distichum and Forsythia ovata (Oleaceae).</title>
        <authorList>
            <person name="Jang H."/>
        </authorList>
    </citation>
    <scope>NUCLEOTIDE SEQUENCE [LARGE SCALE GENOMIC DNA]</scope>
</reference>
<proteinExistence type="predicted"/>
<accession>A0ABD1V817</accession>
<comment type="caution">
    <text evidence="2">The sequence shown here is derived from an EMBL/GenBank/DDBJ whole genome shotgun (WGS) entry which is preliminary data.</text>
</comment>
<dbReference type="Proteomes" id="UP001604336">
    <property type="component" value="Unassembled WGS sequence"/>
</dbReference>
<evidence type="ECO:0000313" key="3">
    <source>
        <dbReference type="Proteomes" id="UP001604336"/>
    </source>
</evidence>
<keyword evidence="3" id="KW-1185">Reference proteome</keyword>
<protein>
    <submittedName>
        <fullName evidence="2">Uncharacterized protein</fullName>
    </submittedName>
</protein>
<evidence type="ECO:0000313" key="2">
    <source>
        <dbReference type="EMBL" id="KAL2533484.1"/>
    </source>
</evidence>
<dbReference type="AlphaFoldDB" id="A0ABD1V817"/>
<feature type="coiled-coil region" evidence="1">
    <location>
        <begin position="21"/>
        <end position="57"/>
    </location>
</feature>